<dbReference type="VEuPathDB" id="VectorBase:HLOH_058960"/>
<sequence>MRCWSVCLVGASLAALMVTPAASKDVAASGDLAAQDLQLNEVRQALPVLGRMLRPALQSALAALGDHLGYNVLGALAVLFTSAAALLYWFPGALGYVGLVPGWLGGGNQTDEDSVGARFEAVLRRYNVDPDACLKVAMCSVGRLGASSSSTSDGASSAQTHGKQRRQAGPVEVFDSMLSLTFMDEVLLSRSLRTARQLGEAGGDCDAFNRAGKCPFNAAAWKVLLSAINRSLA</sequence>
<feature type="signal peptide" evidence="3">
    <location>
        <begin position="1"/>
        <end position="23"/>
    </location>
</feature>
<organism evidence="4 5">
    <name type="scientific">Haemaphysalis longicornis</name>
    <name type="common">Bush tick</name>
    <dbReference type="NCBI Taxonomy" id="44386"/>
    <lineage>
        <taxon>Eukaryota</taxon>
        <taxon>Metazoa</taxon>
        <taxon>Ecdysozoa</taxon>
        <taxon>Arthropoda</taxon>
        <taxon>Chelicerata</taxon>
        <taxon>Arachnida</taxon>
        <taxon>Acari</taxon>
        <taxon>Parasitiformes</taxon>
        <taxon>Ixodida</taxon>
        <taxon>Ixodoidea</taxon>
        <taxon>Ixodidae</taxon>
        <taxon>Haemaphysalinae</taxon>
        <taxon>Haemaphysalis</taxon>
    </lineage>
</organism>
<keyword evidence="5" id="KW-1185">Reference proteome</keyword>
<name>A0A9J6GJ20_HAELO</name>
<protein>
    <submittedName>
        <fullName evidence="4">Uncharacterized protein</fullName>
    </submittedName>
</protein>
<feature type="chain" id="PRO_5039890663" evidence="3">
    <location>
        <begin position="24"/>
        <end position="233"/>
    </location>
</feature>
<dbReference type="OrthoDB" id="6495245at2759"/>
<keyword evidence="2" id="KW-1133">Transmembrane helix</keyword>
<evidence type="ECO:0000256" key="1">
    <source>
        <dbReference type="SAM" id="MobiDB-lite"/>
    </source>
</evidence>
<evidence type="ECO:0000313" key="4">
    <source>
        <dbReference type="EMBL" id="KAH9374615.1"/>
    </source>
</evidence>
<dbReference type="EMBL" id="JABSTR010000007">
    <property type="protein sequence ID" value="KAH9374615.1"/>
    <property type="molecule type" value="Genomic_DNA"/>
</dbReference>
<evidence type="ECO:0000256" key="3">
    <source>
        <dbReference type="SAM" id="SignalP"/>
    </source>
</evidence>
<dbReference type="Proteomes" id="UP000821853">
    <property type="component" value="Chromosome 5"/>
</dbReference>
<proteinExistence type="predicted"/>
<feature type="compositionally biased region" description="Low complexity" evidence="1">
    <location>
        <begin position="146"/>
        <end position="158"/>
    </location>
</feature>
<reference evidence="4 5" key="1">
    <citation type="journal article" date="2020" name="Cell">
        <title>Large-Scale Comparative Analyses of Tick Genomes Elucidate Their Genetic Diversity and Vector Capacities.</title>
        <authorList>
            <consortium name="Tick Genome and Microbiome Consortium (TIGMIC)"/>
            <person name="Jia N."/>
            <person name="Wang J."/>
            <person name="Shi W."/>
            <person name="Du L."/>
            <person name="Sun Y."/>
            <person name="Zhan W."/>
            <person name="Jiang J.F."/>
            <person name="Wang Q."/>
            <person name="Zhang B."/>
            <person name="Ji P."/>
            <person name="Bell-Sakyi L."/>
            <person name="Cui X.M."/>
            <person name="Yuan T.T."/>
            <person name="Jiang B.G."/>
            <person name="Yang W.F."/>
            <person name="Lam T.T."/>
            <person name="Chang Q.C."/>
            <person name="Ding S.J."/>
            <person name="Wang X.J."/>
            <person name="Zhu J.G."/>
            <person name="Ruan X.D."/>
            <person name="Zhao L."/>
            <person name="Wei J.T."/>
            <person name="Ye R.Z."/>
            <person name="Que T.C."/>
            <person name="Du C.H."/>
            <person name="Zhou Y.H."/>
            <person name="Cheng J.X."/>
            <person name="Dai P.F."/>
            <person name="Guo W.B."/>
            <person name="Han X.H."/>
            <person name="Huang E.J."/>
            <person name="Li L.F."/>
            <person name="Wei W."/>
            <person name="Gao Y.C."/>
            <person name="Liu J.Z."/>
            <person name="Shao H.Z."/>
            <person name="Wang X."/>
            <person name="Wang C.C."/>
            <person name="Yang T.C."/>
            <person name="Huo Q.B."/>
            <person name="Li W."/>
            <person name="Chen H.Y."/>
            <person name="Chen S.E."/>
            <person name="Zhou L.G."/>
            <person name="Ni X.B."/>
            <person name="Tian J.H."/>
            <person name="Sheng Y."/>
            <person name="Liu T."/>
            <person name="Pan Y.S."/>
            <person name="Xia L.Y."/>
            <person name="Li J."/>
            <person name="Zhao F."/>
            <person name="Cao W.C."/>
        </authorList>
    </citation>
    <scope>NUCLEOTIDE SEQUENCE [LARGE SCALE GENOMIC DNA]</scope>
    <source>
        <strain evidence="4">HaeL-2018</strain>
    </source>
</reference>
<evidence type="ECO:0000313" key="5">
    <source>
        <dbReference type="Proteomes" id="UP000821853"/>
    </source>
</evidence>
<comment type="caution">
    <text evidence="4">The sequence shown here is derived from an EMBL/GenBank/DDBJ whole genome shotgun (WGS) entry which is preliminary data.</text>
</comment>
<keyword evidence="2" id="KW-0472">Membrane</keyword>
<dbReference type="AlphaFoldDB" id="A0A9J6GJ20"/>
<evidence type="ECO:0000256" key="2">
    <source>
        <dbReference type="SAM" id="Phobius"/>
    </source>
</evidence>
<dbReference type="OMA" id="FNAAAWK"/>
<feature type="region of interest" description="Disordered" evidence="1">
    <location>
        <begin position="146"/>
        <end position="167"/>
    </location>
</feature>
<keyword evidence="3" id="KW-0732">Signal</keyword>
<feature type="transmembrane region" description="Helical" evidence="2">
    <location>
        <begin position="68"/>
        <end position="90"/>
    </location>
</feature>
<keyword evidence="2" id="KW-0812">Transmembrane</keyword>
<gene>
    <name evidence="4" type="ORF">HPB48_014663</name>
</gene>
<accession>A0A9J6GJ20</accession>